<name>A0A517Y202_9BACT</name>
<dbReference type="RefSeq" id="WP_145243993.1">
    <property type="nucleotide sequence ID" value="NZ_CP036273.1"/>
</dbReference>
<gene>
    <name evidence="1" type="ORF">ETAA1_57760</name>
</gene>
<evidence type="ECO:0000313" key="1">
    <source>
        <dbReference type="EMBL" id="QDU23769.1"/>
    </source>
</evidence>
<accession>A0A517Y202</accession>
<organism evidence="1 2">
    <name type="scientific">Urbifossiella limnaea</name>
    <dbReference type="NCBI Taxonomy" id="2528023"/>
    <lineage>
        <taxon>Bacteria</taxon>
        <taxon>Pseudomonadati</taxon>
        <taxon>Planctomycetota</taxon>
        <taxon>Planctomycetia</taxon>
        <taxon>Gemmatales</taxon>
        <taxon>Gemmataceae</taxon>
        <taxon>Urbifossiella</taxon>
    </lineage>
</organism>
<dbReference type="AlphaFoldDB" id="A0A517Y202"/>
<keyword evidence="2" id="KW-1185">Reference proteome</keyword>
<proteinExistence type="predicted"/>
<reference evidence="1 2" key="1">
    <citation type="submission" date="2019-02" db="EMBL/GenBank/DDBJ databases">
        <title>Deep-cultivation of Planctomycetes and their phenomic and genomic characterization uncovers novel biology.</title>
        <authorList>
            <person name="Wiegand S."/>
            <person name="Jogler M."/>
            <person name="Boedeker C."/>
            <person name="Pinto D."/>
            <person name="Vollmers J."/>
            <person name="Rivas-Marin E."/>
            <person name="Kohn T."/>
            <person name="Peeters S.H."/>
            <person name="Heuer A."/>
            <person name="Rast P."/>
            <person name="Oberbeckmann S."/>
            <person name="Bunk B."/>
            <person name="Jeske O."/>
            <person name="Meyerdierks A."/>
            <person name="Storesund J.E."/>
            <person name="Kallscheuer N."/>
            <person name="Luecker S."/>
            <person name="Lage O.M."/>
            <person name="Pohl T."/>
            <person name="Merkel B.J."/>
            <person name="Hornburger P."/>
            <person name="Mueller R.-W."/>
            <person name="Bruemmer F."/>
            <person name="Labrenz M."/>
            <person name="Spormann A.M."/>
            <person name="Op den Camp H."/>
            <person name="Overmann J."/>
            <person name="Amann R."/>
            <person name="Jetten M.S.M."/>
            <person name="Mascher T."/>
            <person name="Medema M.H."/>
            <person name="Devos D.P."/>
            <person name="Kaster A.-K."/>
            <person name="Ovreas L."/>
            <person name="Rohde M."/>
            <person name="Galperin M.Y."/>
            <person name="Jogler C."/>
        </authorList>
    </citation>
    <scope>NUCLEOTIDE SEQUENCE [LARGE SCALE GENOMIC DNA]</scope>
    <source>
        <strain evidence="1 2">ETA_A1</strain>
    </source>
</reference>
<dbReference type="EMBL" id="CP036273">
    <property type="protein sequence ID" value="QDU23769.1"/>
    <property type="molecule type" value="Genomic_DNA"/>
</dbReference>
<dbReference type="Proteomes" id="UP000319576">
    <property type="component" value="Chromosome"/>
</dbReference>
<dbReference type="KEGG" id="uli:ETAA1_57760"/>
<sequence>MADDLPPGVHFNADGRVTTVVYDGDGPDPVVLAGLEDRLTPVGKLIIAARTSSHGHLGES</sequence>
<protein>
    <submittedName>
        <fullName evidence="1">Uncharacterized protein</fullName>
    </submittedName>
</protein>
<evidence type="ECO:0000313" key="2">
    <source>
        <dbReference type="Proteomes" id="UP000319576"/>
    </source>
</evidence>